<dbReference type="Gene3D" id="1.10.10.10">
    <property type="entry name" value="Winged helix-like DNA-binding domain superfamily/Winged helix DNA-binding domain"/>
    <property type="match status" value="1"/>
</dbReference>
<dbReference type="InterPro" id="IPR013325">
    <property type="entry name" value="RNA_pol_sigma_r2"/>
</dbReference>
<dbReference type="GO" id="GO:0016987">
    <property type="term" value="F:sigma factor activity"/>
    <property type="evidence" value="ECO:0007669"/>
    <property type="project" value="UniProtKB-KW"/>
</dbReference>
<evidence type="ECO:0000313" key="7">
    <source>
        <dbReference type="EMBL" id="XAY06521.1"/>
    </source>
</evidence>
<evidence type="ECO:0000259" key="6">
    <source>
        <dbReference type="Pfam" id="PF08281"/>
    </source>
</evidence>
<evidence type="ECO:0000256" key="3">
    <source>
        <dbReference type="ARBA" id="ARBA00023082"/>
    </source>
</evidence>
<dbReference type="Pfam" id="PF04542">
    <property type="entry name" value="Sigma70_r2"/>
    <property type="match status" value="1"/>
</dbReference>
<dbReference type="GO" id="GO:0003677">
    <property type="term" value="F:DNA binding"/>
    <property type="evidence" value="ECO:0007669"/>
    <property type="project" value="InterPro"/>
</dbReference>
<dbReference type="GO" id="GO:0006352">
    <property type="term" value="P:DNA-templated transcription initiation"/>
    <property type="evidence" value="ECO:0007669"/>
    <property type="project" value="InterPro"/>
</dbReference>
<evidence type="ECO:0000256" key="4">
    <source>
        <dbReference type="ARBA" id="ARBA00023163"/>
    </source>
</evidence>
<evidence type="ECO:0000256" key="2">
    <source>
        <dbReference type="ARBA" id="ARBA00023015"/>
    </source>
</evidence>
<dbReference type="SUPFAM" id="SSF88946">
    <property type="entry name" value="Sigma2 domain of RNA polymerase sigma factors"/>
    <property type="match status" value="1"/>
</dbReference>
<dbReference type="PANTHER" id="PTHR43133:SF25">
    <property type="entry name" value="RNA POLYMERASE SIGMA FACTOR RFAY-RELATED"/>
    <property type="match status" value="1"/>
</dbReference>
<keyword evidence="2" id="KW-0805">Transcription regulation</keyword>
<dbReference type="InterPro" id="IPR039425">
    <property type="entry name" value="RNA_pol_sigma-70-like"/>
</dbReference>
<evidence type="ECO:0000256" key="1">
    <source>
        <dbReference type="ARBA" id="ARBA00010641"/>
    </source>
</evidence>
<organism evidence="7">
    <name type="scientific">Paraconexibacter sp. AEG42_29</name>
    <dbReference type="NCBI Taxonomy" id="2997339"/>
    <lineage>
        <taxon>Bacteria</taxon>
        <taxon>Bacillati</taxon>
        <taxon>Actinomycetota</taxon>
        <taxon>Thermoleophilia</taxon>
        <taxon>Solirubrobacterales</taxon>
        <taxon>Paraconexibacteraceae</taxon>
        <taxon>Paraconexibacter</taxon>
    </lineage>
</organism>
<proteinExistence type="inferred from homology"/>
<comment type="similarity">
    <text evidence="1">Belongs to the sigma-70 factor family. ECF subfamily.</text>
</comment>
<feature type="domain" description="RNA polymerase sigma-70 region 2" evidence="5">
    <location>
        <begin position="13"/>
        <end position="77"/>
    </location>
</feature>
<dbReference type="InterPro" id="IPR014284">
    <property type="entry name" value="RNA_pol_sigma-70_dom"/>
</dbReference>
<reference evidence="7" key="1">
    <citation type="submission" date="2022-12" db="EMBL/GenBank/DDBJ databases">
        <title>Paraconexibacter alkalitolerans sp. nov. and Baekduia alba sp. nov., isolated from soil and emended description of the genera Paraconexibacter (Chun et al., 2020) and Baekduia (An et al., 2020).</title>
        <authorList>
            <person name="Vieira S."/>
            <person name="Huber K.J."/>
            <person name="Geppert A."/>
            <person name="Wolf J."/>
            <person name="Neumann-Schaal M."/>
            <person name="Muesken M."/>
            <person name="Overmann J."/>
        </authorList>
    </citation>
    <scope>NUCLEOTIDE SEQUENCE</scope>
    <source>
        <strain evidence="7">AEG42_29</strain>
    </source>
</reference>
<protein>
    <submittedName>
        <fullName evidence="7">RNA polymerase sigma factor</fullName>
    </submittedName>
</protein>
<accession>A0AAU7AY38</accession>
<dbReference type="AlphaFoldDB" id="A0AAU7AY38"/>
<dbReference type="Pfam" id="PF08281">
    <property type="entry name" value="Sigma70_r4_2"/>
    <property type="match status" value="1"/>
</dbReference>
<dbReference type="EMBL" id="CP114014">
    <property type="protein sequence ID" value="XAY06521.1"/>
    <property type="molecule type" value="Genomic_DNA"/>
</dbReference>
<dbReference type="InterPro" id="IPR013324">
    <property type="entry name" value="RNA_pol_sigma_r3/r4-like"/>
</dbReference>
<feature type="domain" description="RNA polymerase sigma factor 70 region 4 type 2" evidence="6">
    <location>
        <begin position="104"/>
        <end position="156"/>
    </location>
</feature>
<dbReference type="RefSeq" id="WP_354697752.1">
    <property type="nucleotide sequence ID" value="NZ_CP114014.1"/>
</dbReference>
<evidence type="ECO:0000259" key="5">
    <source>
        <dbReference type="Pfam" id="PF04542"/>
    </source>
</evidence>
<keyword evidence="4" id="KW-0804">Transcription</keyword>
<dbReference type="NCBIfam" id="TIGR02937">
    <property type="entry name" value="sigma70-ECF"/>
    <property type="match status" value="1"/>
</dbReference>
<sequence length="181" mass="20003">MARPADSEAFRALFAEHYRTVCRYLSARTQADQVEDVAGEVFLIAWRRRGDLPADPVPWLLGTARKCLANQRRSRERAAALAERLALVAAPPADDDQDSPARRRAVLAALAAVSEADRELLLLSLWDGLPPRAIAAVMRLPPVLVRTRLSRASRRLQSALTDELDREDLAVPARLTTTSTT</sequence>
<dbReference type="InterPro" id="IPR007627">
    <property type="entry name" value="RNA_pol_sigma70_r2"/>
</dbReference>
<dbReference type="InterPro" id="IPR036388">
    <property type="entry name" value="WH-like_DNA-bd_sf"/>
</dbReference>
<keyword evidence="3" id="KW-0731">Sigma factor</keyword>
<name>A0AAU7AY38_9ACTN</name>
<dbReference type="InterPro" id="IPR013249">
    <property type="entry name" value="RNA_pol_sigma70_r4_t2"/>
</dbReference>
<dbReference type="PANTHER" id="PTHR43133">
    <property type="entry name" value="RNA POLYMERASE ECF-TYPE SIGMA FACTO"/>
    <property type="match status" value="1"/>
</dbReference>
<gene>
    <name evidence="7" type="ORF">DSM112329_03392</name>
</gene>
<dbReference type="SUPFAM" id="SSF88659">
    <property type="entry name" value="Sigma3 and sigma4 domains of RNA polymerase sigma factors"/>
    <property type="match status" value="1"/>
</dbReference>
<dbReference type="Gene3D" id="1.10.1740.10">
    <property type="match status" value="1"/>
</dbReference>
<dbReference type="KEGG" id="parq:DSM112329_03392"/>